<evidence type="ECO:0000313" key="2">
    <source>
        <dbReference type="EMBL" id="KAG5448161.1"/>
    </source>
</evidence>
<dbReference type="OrthoDB" id="276065at2759"/>
<evidence type="ECO:0000313" key="3">
    <source>
        <dbReference type="Proteomes" id="UP000286415"/>
    </source>
</evidence>
<reference evidence="2 3" key="1">
    <citation type="journal article" date="2018" name="Biotechnol. Adv.">
        <title>Improved genomic resources and new bioinformatic workflow for the carcinogenic parasite Clonorchis sinensis: Biotechnological implications.</title>
        <authorList>
            <person name="Wang D."/>
            <person name="Korhonen P.K."/>
            <person name="Gasser R.B."/>
            <person name="Young N.D."/>
        </authorList>
    </citation>
    <scope>NUCLEOTIDE SEQUENCE [LARGE SCALE GENOMIC DNA]</scope>
    <source>
        <strain evidence="2">Cs-k2</strain>
    </source>
</reference>
<dbReference type="EMBL" id="NIRI02000042">
    <property type="protein sequence ID" value="KAG5448161.1"/>
    <property type="molecule type" value="Genomic_DNA"/>
</dbReference>
<sequence>MVKIVIKRADVSYFIVEVPVSSSVEDLINLACEIYNGYLKIGRLCAEIDDLAKHGVSLPPNMQGLTEDQVTDLKLTDDWGEKCIPSGGYIECKDEIGRRNGKAPNEKMAEVLRRTIDEAKRLVSKDLVKRDQCMDKSTVKEALMMLSGAVTIVYPMGLPPHDPIKKELDNEEDLEGTQVSFVSLVSTMQRLLPLRDVTSLRFNFEQSSNEKSDKDWLTFVMRRQKKSSLWTRARCGSPARKCFAVSSYRTTSDETRKRKLLLNFLGEVPEPQPESLL</sequence>
<comment type="similarity">
    <text evidence="1">Belongs to the CFAP298 family.</text>
</comment>
<protein>
    <submittedName>
        <fullName evidence="2">Cilia- and flagella-associated protein 298, variant 2</fullName>
    </submittedName>
</protein>
<keyword evidence="3" id="KW-1185">Reference proteome</keyword>
<reference evidence="2 3" key="2">
    <citation type="journal article" date="2021" name="Genomics">
        <title>High-quality reference genome for Clonorchis sinensis.</title>
        <authorList>
            <person name="Young N.D."/>
            <person name="Stroehlein A.J."/>
            <person name="Kinkar L."/>
            <person name="Wang T."/>
            <person name="Sohn W.M."/>
            <person name="Chang B.C.H."/>
            <person name="Kaur P."/>
            <person name="Weisz D."/>
            <person name="Dudchenko O."/>
            <person name="Aiden E.L."/>
            <person name="Korhonen P.K."/>
            <person name="Gasser R.B."/>
        </authorList>
    </citation>
    <scope>NUCLEOTIDE SEQUENCE [LARGE SCALE GENOMIC DNA]</scope>
    <source>
        <strain evidence="2">Cs-k2</strain>
    </source>
</reference>
<dbReference type="PANTHER" id="PTHR13238:SF0">
    <property type="entry name" value="CILIA- AND FLAGELLA-ASSOCIATED PROTEIN 298"/>
    <property type="match status" value="1"/>
</dbReference>
<keyword evidence="2" id="KW-0966">Cell projection</keyword>
<keyword evidence="2" id="KW-0282">Flagellum</keyword>
<dbReference type="GO" id="GO:0003352">
    <property type="term" value="P:regulation of cilium movement"/>
    <property type="evidence" value="ECO:0007669"/>
    <property type="project" value="InterPro"/>
</dbReference>
<gene>
    <name evidence="2" type="ORF">CSKR_105671</name>
</gene>
<name>A0A8T1MHF9_CLOSI</name>
<accession>A0A8T1MHF9</accession>
<dbReference type="InterPro" id="IPR021298">
    <property type="entry name" value="CFAP298"/>
</dbReference>
<proteinExistence type="inferred from homology"/>
<comment type="caution">
    <text evidence="2">The sequence shown here is derived from an EMBL/GenBank/DDBJ whole genome shotgun (WGS) entry which is preliminary data.</text>
</comment>
<dbReference type="AlphaFoldDB" id="A0A8T1MHF9"/>
<dbReference type="Proteomes" id="UP000286415">
    <property type="component" value="Unassembled WGS sequence"/>
</dbReference>
<evidence type="ECO:0000256" key="1">
    <source>
        <dbReference type="ARBA" id="ARBA00009619"/>
    </source>
</evidence>
<organism evidence="2 3">
    <name type="scientific">Clonorchis sinensis</name>
    <name type="common">Chinese liver fluke</name>
    <dbReference type="NCBI Taxonomy" id="79923"/>
    <lineage>
        <taxon>Eukaryota</taxon>
        <taxon>Metazoa</taxon>
        <taxon>Spiralia</taxon>
        <taxon>Lophotrochozoa</taxon>
        <taxon>Platyhelminthes</taxon>
        <taxon>Trematoda</taxon>
        <taxon>Digenea</taxon>
        <taxon>Opisthorchiida</taxon>
        <taxon>Opisthorchiata</taxon>
        <taxon>Opisthorchiidae</taxon>
        <taxon>Clonorchis</taxon>
    </lineage>
</organism>
<dbReference type="PANTHER" id="PTHR13238">
    <property type="entry name" value="PROTEIN C21ORF59"/>
    <property type="match status" value="1"/>
</dbReference>
<keyword evidence="2" id="KW-0969">Cilium</keyword>